<proteinExistence type="predicted"/>
<gene>
    <name evidence="5" type="ORF">CFBP7129_24580</name>
</gene>
<evidence type="ECO:0000256" key="2">
    <source>
        <dbReference type="ARBA" id="ARBA00023239"/>
    </source>
</evidence>
<dbReference type="EMBL" id="CP039923">
    <property type="protein sequence ID" value="QCL97299.1"/>
    <property type="molecule type" value="Genomic_DNA"/>
</dbReference>
<feature type="domain" description="Phosphomevalonate dehydratase small subunit-like" evidence="3">
    <location>
        <begin position="32"/>
        <end position="106"/>
    </location>
</feature>
<feature type="domain" description="Phosphomevalonate dehydratase large subunit-like" evidence="4">
    <location>
        <begin position="158"/>
        <end position="553"/>
    </location>
</feature>
<evidence type="ECO:0000256" key="1">
    <source>
        <dbReference type="ARBA" id="ARBA00023004"/>
    </source>
</evidence>
<evidence type="ECO:0000313" key="6">
    <source>
        <dbReference type="Proteomes" id="UP000298649"/>
    </source>
</evidence>
<protein>
    <submittedName>
        <fullName evidence="5">DUF521 domain-containing protein</fullName>
    </submittedName>
</protein>
<dbReference type="GO" id="GO:0016829">
    <property type="term" value="F:lyase activity"/>
    <property type="evidence" value="ECO:0007669"/>
    <property type="project" value="UniProtKB-KW"/>
</dbReference>
<name>A0A4D7Z2N7_AGRTU</name>
<evidence type="ECO:0000259" key="3">
    <source>
        <dbReference type="Pfam" id="PF01989"/>
    </source>
</evidence>
<dbReference type="PANTHER" id="PTHR36577:SF3">
    <property type="entry name" value="DUF521 DOMAIN PROTEIN (AFU_ORTHOLOGUE AFUA_6G00490)"/>
    <property type="match status" value="1"/>
</dbReference>
<keyword evidence="2" id="KW-0456">Lyase</keyword>
<dbReference type="SUPFAM" id="SSF52016">
    <property type="entry name" value="LeuD/IlvD-like"/>
    <property type="match status" value="1"/>
</dbReference>
<dbReference type="AlphaFoldDB" id="A0A4D7Z2N7"/>
<dbReference type="CDD" id="cd01355">
    <property type="entry name" value="AcnX"/>
    <property type="match status" value="1"/>
</dbReference>
<dbReference type="InterPro" id="IPR012047">
    <property type="entry name" value="AcnX"/>
</dbReference>
<dbReference type="Pfam" id="PF01989">
    <property type="entry name" value="AcnX_swivel_put"/>
    <property type="match status" value="1"/>
</dbReference>
<sequence length="569" mass="59543">MSSSLSTAAVPEARSILAGSAEGPAISTTEALSFWGGVDPATGRVIDVHHPLHGTCLTGGVLFMPTSRGSCTGSGVLLDLILTGRAPSALVFCEAEDVLTLGALIAAEMFGKPLPVLRLDAENFARFSKALHVRIDETAIEADGVSLALTPPATAHLDLGDDDRAMLEGRDGIAVQQAMRITVAMAAQQGASALVDVTQGHIDGCIYASPANLTFAEKMAEMGAKVRVPTTMNAISVDKAHWRSQGMPEDFGDPAARLADAYVRMGCRPTFTCSPYLLDSAPQAGDMIAWAESNAVIFANTVLGARTAKHPDFLDLCIALTGRAPLADVYLEENRRPQRIVNVALPQGVDDAFWPLIGYLAGKAAPDCIPLLRGLGPAKPSRDDLKALCAAFGTTSAAPMLHIEGVTPEAGLPPLETADIVTVSPSDMAAGWSLLNEGPEEVQLVAIGSPHASLEECHALAAEFAGRRRHADVAVIVTTGQQVIDAAGQDGTLQSLRDSGVQVLPDLCWCSISEPVFPTKTRALMTNSGKYAHYGPGLSGRAVRFGSLADCVESALTGRAPSLLPSWLS</sequence>
<dbReference type="Gene3D" id="3.50.30.10">
    <property type="entry name" value="Phosphohistidine domain"/>
    <property type="match status" value="1"/>
</dbReference>
<dbReference type="CDD" id="cd01356">
    <property type="entry name" value="AcnX_swivel"/>
    <property type="match status" value="1"/>
</dbReference>
<keyword evidence="1" id="KW-0408">Iron</keyword>
<evidence type="ECO:0000259" key="4">
    <source>
        <dbReference type="Pfam" id="PF04412"/>
    </source>
</evidence>
<dbReference type="Pfam" id="PF04412">
    <property type="entry name" value="AcnX"/>
    <property type="match status" value="1"/>
</dbReference>
<accession>A0A4D7Z2N7</accession>
<dbReference type="Proteomes" id="UP000298649">
    <property type="component" value="Chromosome linear"/>
</dbReference>
<dbReference type="PIRSF" id="PIRSF036630">
    <property type="entry name" value="UCP036630"/>
    <property type="match status" value="1"/>
</dbReference>
<dbReference type="InterPro" id="IPR007506">
    <property type="entry name" value="PMDh-L-like_dom"/>
</dbReference>
<organism evidence="5 6">
    <name type="scientific">Agrobacterium tumefaciens</name>
    <dbReference type="NCBI Taxonomy" id="358"/>
    <lineage>
        <taxon>Bacteria</taxon>
        <taxon>Pseudomonadati</taxon>
        <taxon>Pseudomonadota</taxon>
        <taxon>Alphaproteobacteria</taxon>
        <taxon>Hyphomicrobiales</taxon>
        <taxon>Rhizobiaceae</taxon>
        <taxon>Rhizobium/Agrobacterium group</taxon>
        <taxon>Agrobacterium</taxon>
        <taxon>Agrobacterium tumefaciens complex</taxon>
    </lineage>
</organism>
<dbReference type="RefSeq" id="WP_137005727.1">
    <property type="nucleotide sequence ID" value="NZ_CP039923.1"/>
</dbReference>
<dbReference type="InterPro" id="IPR002840">
    <property type="entry name" value="PMDh-S-like_dom"/>
</dbReference>
<reference evidence="5 6" key="1">
    <citation type="submission" date="2019-04" db="EMBL/GenBank/DDBJ databases">
        <title>Complete genome sequence of Agrobacterium tumefaciens CFBP7129.</title>
        <authorList>
            <person name="Haryono M."/>
            <person name="Lin Y.-C."/>
            <person name="Lai E.-M."/>
            <person name="Kuo C.-H."/>
        </authorList>
    </citation>
    <scope>NUCLEOTIDE SEQUENCE [LARGE SCALE GENOMIC DNA]</scope>
    <source>
        <strain evidence="5 6">CFBP7129</strain>
    </source>
</reference>
<dbReference type="PANTHER" id="PTHR36577">
    <property type="entry name" value="DUF521 DOMAIN PROTEIN (AFU_ORTHOLOGUE AFUA_6G00490)"/>
    <property type="match status" value="1"/>
</dbReference>
<evidence type="ECO:0000313" key="5">
    <source>
        <dbReference type="EMBL" id="QCL97299.1"/>
    </source>
</evidence>